<reference evidence="2" key="2">
    <citation type="submission" date="2013-05" db="EMBL/GenBank/DDBJ databases">
        <authorList>
            <person name="Villamor D.V."/>
            <person name="Eastwell K.C."/>
        </authorList>
    </citation>
    <scope>NUCLEOTIDE SEQUENCE</scope>
    <source>
        <strain evidence="2">101-13</strain>
    </source>
</reference>
<reference evidence="2" key="1">
    <citation type="journal article" date="2013" name="Phytopathology">
        <title>Viruses associated with rusty mottle and twisted leaf diseases of sweet cherry are distinct species.</title>
        <authorList>
            <person name="Villamor D.E."/>
            <person name="Eastwell K.C."/>
        </authorList>
    </citation>
    <scope>NUCLEOTIDE SEQUENCE</scope>
    <source>
        <strain evidence="2">101-13</strain>
    </source>
</reference>
<protein>
    <submittedName>
        <fullName evidence="2">Uncharacterized protein</fullName>
    </submittedName>
</protein>
<sequence length="161" mass="18199">MDPSRLMLVERKSQRRPRRHQTLSPPTLKARIPERVTSTYLGQEENESPSTQPIPPLALAEALSAQFRKRTQLPLISPLTTLLGPLHQTGLSSLKSSRRRYLTAFLTSFYSVITTVQATKPEWQEKLGAEWDSRTLQARFGATVLYAAFALNMRQLFGTMA</sequence>
<proteinExistence type="predicted"/>
<evidence type="ECO:0000313" key="2">
    <source>
        <dbReference type="EMBL" id="AHA59491.1"/>
    </source>
</evidence>
<evidence type="ECO:0000256" key="1">
    <source>
        <dbReference type="SAM" id="MobiDB-lite"/>
    </source>
</evidence>
<accession>V5LXD3</accession>
<organism evidence="2">
    <name type="scientific">Cherry green ring mottle virus</name>
    <dbReference type="NCBI Taxonomy" id="65467"/>
    <lineage>
        <taxon>Viruses</taxon>
        <taxon>Riboviria</taxon>
        <taxon>Orthornavirae</taxon>
        <taxon>Kitrinoviricota</taxon>
        <taxon>Alsuviricetes</taxon>
        <taxon>Tymovirales</taxon>
        <taxon>Betaflexiviridae</taxon>
        <taxon>Quinvirinae</taxon>
        <taxon>Robigovirus</taxon>
        <taxon>Robigovirus viridiavii</taxon>
    </lineage>
</organism>
<dbReference type="EMBL" id="KF030861">
    <property type="protein sequence ID" value="AHA59491.1"/>
    <property type="molecule type" value="Genomic_RNA"/>
</dbReference>
<name>V5LXD3_9VIRU</name>
<feature type="region of interest" description="Disordered" evidence="1">
    <location>
        <begin position="1"/>
        <end position="54"/>
    </location>
</feature>